<evidence type="ECO:0000256" key="1">
    <source>
        <dbReference type="SAM" id="Coils"/>
    </source>
</evidence>
<dbReference type="GO" id="GO:0055070">
    <property type="term" value="P:copper ion homeostasis"/>
    <property type="evidence" value="ECO:0007669"/>
    <property type="project" value="InterPro"/>
</dbReference>
<gene>
    <name evidence="3" type="ORF">EK0264_00560</name>
</gene>
<dbReference type="GO" id="GO:0016020">
    <property type="term" value="C:membrane"/>
    <property type="evidence" value="ECO:0007669"/>
    <property type="project" value="InterPro"/>
</dbReference>
<name>A0A7L4YH52_9ACTN</name>
<organism evidence="3 4">
    <name type="scientific">Epidermidibacterium keratini</name>
    <dbReference type="NCBI Taxonomy" id="1891644"/>
    <lineage>
        <taxon>Bacteria</taxon>
        <taxon>Bacillati</taxon>
        <taxon>Actinomycetota</taxon>
        <taxon>Actinomycetes</taxon>
        <taxon>Sporichthyales</taxon>
        <taxon>Sporichthyaceae</taxon>
        <taxon>Epidermidibacterium</taxon>
    </lineage>
</organism>
<protein>
    <submittedName>
        <fullName evidence="3">Copper transporter</fullName>
    </submittedName>
</protein>
<sequence>MIDFKYHVVSLIAVFLAIALGIIIGTTALNGGIVNNLQSNVSELRADKRDLENRVNGLNTQIENNSEFDAAVAGQLVEGTLTGQNFVVITVGSSVTAELRDPVIQMLQTAGASNTGSISLTDAYSDPEQADQLLNYASNDPPPGISLPESSNAGEVTGALLAAMLVAPQGGTAQPAASIQTVLSGLGGLGVLNVDSTDLTPASNFVIVTSGAAPSPAGDRNDAVLALAMALDEAGGRVVIAGDLDSAGKDGLIAASNADAAASSSISTVNTAPTASGQVNVAWALIAEGNGTSGRYGALAEDEPIAPTP</sequence>
<evidence type="ECO:0000256" key="2">
    <source>
        <dbReference type="SAM" id="Phobius"/>
    </source>
</evidence>
<dbReference type="AlphaFoldDB" id="A0A7L4YH52"/>
<keyword evidence="2" id="KW-1133">Transmembrane helix</keyword>
<keyword evidence="1" id="KW-0175">Coiled coil</keyword>
<proteinExistence type="predicted"/>
<accession>A0A7L4YH52</accession>
<dbReference type="Pfam" id="PF11382">
    <property type="entry name" value="MctB"/>
    <property type="match status" value="1"/>
</dbReference>
<keyword evidence="2" id="KW-0812">Transmembrane</keyword>
<dbReference type="OrthoDB" id="4350157at2"/>
<dbReference type="InParanoid" id="A0A7L4YH52"/>
<evidence type="ECO:0000313" key="3">
    <source>
        <dbReference type="EMBL" id="QHB98934.1"/>
    </source>
</evidence>
<feature type="transmembrane region" description="Helical" evidence="2">
    <location>
        <begin position="6"/>
        <end position="29"/>
    </location>
</feature>
<keyword evidence="2" id="KW-0472">Membrane</keyword>
<dbReference type="Proteomes" id="UP000463857">
    <property type="component" value="Chromosome"/>
</dbReference>
<evidence type="ECO:0000313" key="4">
    <source>
        <dbReference type="Proteomes" id="UP000463857"/>
    </source>
</evidence>
<dbReference type="EMBL" id="CP047156">
    <property type="protein sequence ID" value="QHB98934.1"/>
    <property type="molecule type" value="Genomic_DNA"/>
</dbReference>
<feature type="coiled-coil region" evidence="1">
    <location>
        <begin position="34"/>
        <end position="61"/>
    </location>
</feature>
<dbReference type="InterPro" id="IPR021522">
    <property type="entry name" value="MctB"/>
</dbReference>
<reference evidence="3 4" key="1">
    <citation type="journal article" date="2018" name="Int. J. Syst. Evol. Microbiol.">
        <title>Epidermidibacterium keratini gen. nov., sp. nov., a member of the family Sporichthyaceae, isolated from keratin epidermis.</title>
        <authorList>
            <person name="Lee D.G."/>
            <person name="Trujillo M.E."/>
            <person name="Kang S."/>
            <person name="Nam J.J."/>
            <person name="Kim Y.J."/>
        </authorList>
    </citation>
    <scope>NUCLEOTIDE SEQUENCE [LARGE SCALE GENOMIC DNA]</scope>
    <source>
        <strain evidence="3 4">EPI-7</strain>
    </source>
</reference>
<dbReference type="RefSeq" id="WP_159541920.1">
    <property type="nucleotide sequence ID" value="NZ_CP047156.1"/>
</dbReference>
<dbReference type="KEGG" id="eke:EK0264_00560"/>
<keyword evidence="4" id="KW-1185">Reference proteome</keyword>